<dbReference type="GO" id="GO:0005507">
    <property type="term" value="F:copper ion binding"/>
    <property type="evidence" value="ECO:0007669"/>
    <property type="project" value="InterPro"/>
</dbReference>
<dbReference type="Proteomes" id="UP000582837">
    <property type="component" value="Unassembled WGS sequence"/>
</dbReference>
<evidence type="ECO:0000313" key="7">
    <source>
        <dbReference type="EMBL" id="MBB6070930.1"/>
    </source>
</evidence>
<dbReference type="SUPFAM" id="SSF49503">
    <property type="entry name" value="Cupredoxins"/>
    <property type="match status" value="3"/>
</dbReference>
<dbReference type="PROSITE" id="PS51257">
    <property type="entry name" value="PROKAR_LIPOPROTEIN"/>
    <property type="match status" value="1"/>
</dbReference>
<evidence type="ECO:0000256" key="1">
    <source>
        <dbReference type="ARBA" id="ARBA00022723"/>
    </source>
</evidence>
<keyword evidence="2" id="KW-0560">Oxidoreductase</keyword>
<evidence type="ECO:0000259" key="5">
    <source>
        <dbReference type="Pfam" id="PF07731"/>
    </source>
</evidence>
<feature type="domain" description="Plastocyanin-like" evidence="5">
    <location>
        <begin position="384"/>
        <end position="501"/>
    </location>
</feature>
<dbReference type="AlphaFoldDB" id="A0A841GYU2"/>
<feature type="domain" description="Plastocyanin-like" evidence="4">
    <location>
        <begin position="238"/>
        <end position="324"/>
    </location>
</feature>
<feature type="domain" description="Plastocyanin-like" evidence="6">
    <location>
        <begin position="98"/>
        <end position="197"/>
    </location>
</feature>
<organism evidence="7 8">
    <name type="scientific">Longimicrobium terrae</name>
    <dbReference type="NCBI Taxonomy" id="1639882"/>
    <lineage>
        <taxon>Bacteria</taxon>
        <taxon>Pseudomonadati</taxon>
        <taxon>Gemmatimonadota</taxon>
        <taxon>Longimicrobiia</taxon>
        <taxon>Longimicrobiales</taxon>
        <taxon>Longimicrobiaceae</taxon>
        <taxon>Longimicrobium</taxon>
    </lineage>
</organism>
<evidence type="ECO:0000259" key="6">
    <source>
        <dbReference type="Pfam" id="PF07732"/>
    </source>
</evidence>
<evidence type="ECO:0000259" key="4">
    <source>
        <dbReference type="Pfam" id="PF00394"/>
    </source>
</evidence>
<keyword evidence="8" id="KW-1185">Reference proteome</keyword>
<dbReference type="InterPro" id="IPR011707">
    <property type="entry name" value="Cu-oxidase-like_N"/>
</dbReference>
<dbReference type="Pfam" id="PF00394">
    <property type="entry name" value="Cu-oxidase"/>
    <property type="match status" value="1"/>
</dbReference>
<gene>
    <name evidence="7" type="ORF">HNQ61_002552</name>
</gene>
<dbReference type="PROSITE" id="PS00079">
    <property type="entry name" value="MULTICOPPER_OXIDASE1"/>
    <property type="match status" value="1"/>
</dbReference>
<dbReference type="InterPro" id="IPR011706">
    <property type="entry name" value="Cu-oxidase_C"/>
</dbReference>
<dbReference type="InterPro" id="IPR033138">
    <property type="entry name" value="Cu_oxidase_CS"/>
</dbReference>
<dbReference type="Pfam" id="PF07732">
    <property type="entry name" value="Cu-oxidase_3"/>
    <property type="match status" value="1"/>
</dbReference>
<protein>
    <submittedName>
        <fullName evidence="7">FtsP/CotA-like multicopper oxidase with cupredoxin domain</fullName>
    </submittedName>
</protein>
<dbReference type="InterPro" id="IPR002355">
    <property type="entry name" value="Cu_oxidase_Cu_BS"/>
</dbReference>
<name>A0A841GYU2_9BACT</name>
<dbReference type="InterPro" id="IPR045087">
    <property type="entry name" value="Cu-oxidase_fam"/>
</dbReference>
<keyword evidence="1" id="KW-0479">Metal-binding</keyword>
<dbReference type="PANTHER" id="PTHR11709:SF518">
    <property type="entry name" value="MULTICOPPER OXIDASE"/>
    <property type="match status" value="1"/>
</dbReference>
<dbReference type="EMBL" id="JACHIA010000006">
    <property type="protein sequence ID" value="MBB6070930.1"/>
    <property type="molecule type" value="Genomic_DNA"/>
</dbReference>
<dbReference type="PROSITE" id="PS00080">
    <property type="entry name" value="MULTICOPPER_OXIDASE2"/>
    <property type="match status" value="1"/>
</dbReference>
<dbReference type="CDD" id="cd13900">
    <property type="entry name" value="CuRO_3_Tth-MCO_like"/>
    <property type="match status" value="1"/>
</dbReference>
<evidence type="ECO:0000256" key="3">
    <source>
        <dbReference type="SAM" id="SignalP"/>
    </source>
</evidence>
<dbReference type="CDD" id="cd13853">
    <property type="entry name" value="CuRO_1_Tth-MCO_like"/>
    <property type="match status" value="1"/>
</dbReference>
<dbReference type="GO" id="GO:0016491">
    <property type="term" value="F:oxidoreductase activity"/>
    <property type="evidence" value="ECO:0007669"/>
    <property type="project" value="UniProtKB-KW"/>
</dbReference>
<dbReference type="PANTHER" id="PTHR11709">
    <property type="entry name" value="MULTI-COPPER OXIDASE"/>
    <property type="match status" value="1"/>
</dbReference>
<keyword evidence="3" id="KW-0732">Signal</keyword>
<proteinExistence type="predicted"/>
<evidence type="ECO:0000256" key="2">
    <source>
        <dbReference type="ARBA" id="ARBA00023002"/>
    </source>
</evidence>
<feature type="chain" id="PRO_5032757808" evidence="3">
    <location>
        <begin position="25"/>
        <end position="526"/>
    </location>
</feature>
<evidence type="ECO:0000313" key="8">
    <source>
        <dbReference type="Proteomes" id="UP000582837"/>
    </source>
</evidence>
<dbReference type="InterPro" id="IPR001117">
    <property type="entry name" value="Cu-oxidase_2nd"/>
</dbReference>
<dbReference type="Gene3D" id="2.60.40.420">
    <property type="entry name" value="Cupredoxins - blue copper proteins"/>
    <property type="match status" value="3"/>
</dbReference>
<comment type="caution">
    <text evidence="7">The sequence shown here is derived from an EMBL/GenBank/DDBJ whole genome shotgun (WGS) entry which is preliminary data.</text>
</comment>
<sequence length="526" mass="55904">MRSLLRTRLRTAAGAAFLVAAACAPPVSPGVPAPSPGPARPVASRALTDLIARRGVLPPGPPLPYPDSIVSSNGVLNARLVAAPGPYSLGGASFYDNLYNGAYVPPTLVVSPGDQIALTLVNQVNTGQPSNLHYHGLNVTPLAPGDDVLLHIANGDSFSYSFPVPAWHRSGLYWYHPHPHGYSEPQVLGGMSGALVMRGLLETYFPQWTGVRERVMVLKDHVPANPADSAGGKIKSINGQTYSSIPIAPGEFQLWRFANAGADAYYNIRLVDGDGHLVPMLVLARDGNPVVVNNLYADSLFLPPSSRAEVIVEGGGTPYYILSDTVDTGPAGDPNPTVVLATAGTGGQGWMPAPTMPISPAQQALADTMMSVLNGVNNQRTFVFSENAAGDSFYINNAMYNPDSVATYVPVPSVEEWTLVNTSGEVHVFHIHQTDFIVTEINGVKQPLTGFVDTVNMPYAVNGVPSTVKVVINFRESISIGEFVYHCHILEHEDGGMMQNILLYAAGTTPVRQARPPGGMHGGAHH</sequence>
<dbReference type="Pfam" id="PF07731">
    <property type="entry name" value="Cu-oxidase_2"/>
    <property type="match status" value="1"/>
</dbReference>
<accession>A0A841GYU2</accession>
<dbReference type="RefSeq" id="WP_170033349.1">
    <property type="nucleotide sequence ID" value="NZ_JACHIA010000006.1"/>
</dbReference>
<dbReference type="InterPro" id="IPR008972">
    <property type="entry name" value="Cupredoxin"/>
</dbReference>
<feature type="signal peptide" evidence="3">
    <location>
        <begin position="1"/>
        <end position="24"/>
    </location>
</feature>
<reference evidence="7 8" key="1">
    <citation type="submission" date="2020-08" db="EMBL/GenBank/DDBJ databases">
        <title>Genomic Encyclopedia of Type Strains, Phase IV (KMG-IV): sequencing the most valuable type-strain genomes for metagenomic binning, comparative biology and taxonomic classification.</title>
        <authorList>
            <person name="Goeker M."/>
        </authorList>
    </citation>
    <scope>NUCLEOTIDE SEQUENCE [LARGE SCALE GENOMIC DNA]</scope>
    <source>
        <strain evidence="7 8">DSM 29007</strain>
    </source>
</reference>